<dbReference type="GeneID" id="18757413"/>
<dbReference type="KEGG" id="mbe:MBM_01478"/>
<evidence type="ECO:0000313" key="2">
    <source>
        <dbReference type="EMBL" id="EKD20796.1"/>
    </source>
</evidence>
<organism evidence="2 3">
    <name type="scientific">Marssonina brunnea f. sp. multigermtubi (strain MB_m1)</name>
    <name type="common">Marssonina leaf spot fungus</name>
    <dbReference type="NCBI Taxonomy" id="1072389"/>
    <lineage>
        <taxon>Eukaryota</taxon>
        <taxon>Fungi</taxon>
        <taxon>Dikarya</taxon>
        <taxon>Ascomycota</taxon>
        <taxon>Pezizomycotina</taxon>
        <taxon>Leotiomycetes</taxon>
        <taxon>Helotiales</taxon>
        <taxon>Drepanopezizaceae</taxon>
        <taxon>Drepanopeziza</taxon>
    </lineage>
</organism>
<keyword evidence="3" id="KW-1185">Reference proteome</keyword>
<gene>
    <name evidence="2" type="ORF">MBM_01478</name>
</gene>
<dbReference type="Proteomes" id="UP000006753">
    <property type="component" value="Unassembled WGS sequence"/>
</dbReference>
<sequence>MSLQPEDAVSSRDCIGTRQNGQLEPEHEDLIKHQLSGLPYFNIRDLPTEIRVQVFEMYFVDIYLACYERHMLGDWWATKTPSLVQALRGEPKLYFEALEAYYSNLPATVSPDNAEAVARMPKSVVRRARDLRIYYGHMLVSGEWKWSVKSSLPDLSILTNSNIRSLHLSTDENLWRFEGRPRISDLRLVENIVREFVLTLPRLSLLRLEIPAEAAFPVVFRGEKFECLEAPLLNINKALDVSHEWVRSSRKTKGPRPLEVAWHAGNRPFRWTDKDNIQSVPRAHRGTFLRVVLHSHTMSWRISRCTTFMGLNPKPHIRYCVNQTCVCSDMVASASRVPDHAEAQSLSSDWLQLTPWKTPVGLSLEQKAALFKTLCVPPDIIAALY</sequence>
<proteinExistence type="predicted"/>
<reference evidence="2 3" key="1">
    <citation type="journal article" date="2012" name="BMC Genomics">
        <title>Sequencing the genome of Marssonina brunnea reveals fungus-poplar co-evolution.</title>
        <authorList>
            <person name="Zhu S."/>
            <person name="Cao Y.-Z."/>
            <person name="Jiang C."/>
            <person name="Tan B.-Y."/>
            <person name="Wang Z."/>
            <person name="Feng S."/>
            <person name="Zhang L."/>
            <person name="Su X.-H."/>
            <person name="Brejova B."/>
            <person name="Vinar T."/>
            <person name="Xu M."/>
            <person name="Wang M.-X."/>
            <person name="Zhang S.-G."/>
            <person name="Huang M.-R."/>
            <person name="Wu R."/>
            <person name="Zhou Y."/>
        </authorList>
    </citation>
    <scope>NUCLEOTIDE SEQUENCE [LARGE SCALE GENOMIC DNA]</scope>
    <source>
        <strain evidence="2 3">MB_m1</strain>
    </source>
</reference>
<dbReference type="EMBL" id="JH921429">
    <property type="protein sequence ID" value="EKD20796.1"/>
    <property type="molecule type" value="Genomic_DNA"/>
</dbReference>
<accession>K1X6T6</accession>
<evidence type="ECO:0000256" key="1">
    <source>
        <dbReference type="SAM" id="MobiDB-lite"/>
    </source>
</evidence>
<dbReference type="RefSeq" id="XP_007289367.1">
    <property type="nucleotide sequence ID" value="XM_007289305.1"/>
</dbReference>
<name>K1X6T6_MARBU</name>
<dbReference type="OrthoDB" id="3476275at2759"/>
<dbReference type="InParanoid" id="K1X6T6"/>
<evidence type="ECO:0000313" key="3">
    <source>
        <dbReference type="Proteomes" id="UP000006753"/>
    </source>
</evidence>
<protein>
    <submittedName>
        <fullName evidence="2">Uncharacterized protein</fullName>
    </submittedName>
</protein>
<dbReference type="HOGENOM" id="CLU_717798_0_0_1"/>
<feature type="region of interest" description="Disordered" evidence="1">
    <location>
        <begin position="1"/>
        <end position="20"/>
    </location>
</feature>
<dbReference type="AlphaFoldDB" id="K1X6T6"/>